<name>A0A1Y5XI38_KIBAR</name>
<feature type="region of interest" description="Disordered" evidence="1">
    <location>
        <begin position="37"/>
        <end position="74"/>
    </location>
</feature>
<dbReference type="Proteomes" id="UP000192674">
    <property type="component" value="Unassembled WGS sequence"/>
</dbReference>
<gene>
    <name evidence="2" type="ORF">SAMN05661093_03256</name>
</gene>
<organism evidence="2 3">
    <name type="scientific">Kibdelosporangium aridum</name>
    <dbReference type="NCBI Taxonomy" id="2030"/>
    <lineage>
        <taxon>Bacteria</taxon>
        <taxon>Bacillati</taxon>
        <taxon>Actinomycetota</taxon>
        <taxon>Actinomycetes</taxon>
        <taxon>Pseudonocardiales</taxon>
        <taxon>Pseudonocardiaceae</taxon>
        <taxon>Kibdelosporangium</taxon>
    </lineage>
</organism>
<accession>A0A1Y5XI38</accession>
<evidence type="ECO:0000313" key="2">
    <source>
        <dbReference type="EMBL" id="SMC96140.1"/>
    </source>
</evidence>
<proteinExistence type="predicted"/>
<dbReference type="EMBL" id="FWXV01000002">
    <property type="protein sequence ID" value="SMC96140.1"/>
    <property type="molecule type" value="Genomic_DNA"/>
</dbReference>
<evidence type="ECO:0000313" key="3">
    <source>
        <dbReference type="Proteomes" id="UP000192674"/>
    </source>
</evidence>
<sequence>MFLGLWTTLHSPKNIGRRPTWTARPRAVDDRLREPLTCADTLGPTKPARTMTHPVKQPGELRANGPVRTDSSTFSLLRPHFPDYT</sequence>
<reference evidence="2 3" key="1">
    <citation type="submission" date="2017-04" db="EMBL/GenBank/DDBJ databases">
        <authorList>
            <person name="Afonso C.L."/>
            <person name="Miller P.J."/>
            <person name="Scott M.A."/>
            <person name="Spackman E."/>
            <person name="Goraichik I."/>
            <person name="Dimitrov K.M."/>
            <person name="Suarez D.L."/>
            <person name="Swayne D.E."/>
        </authorList>
    </citation>
    <scope>NUCLEOTIDE SEQUENCE [LARGE SCALE GENOMIC DNA]</scope>
    <source>
        <strain evidence="2 3">DSM 43828</strain>
    </source>
</reference>
<dbReference type="AlphaFoldDB" id="A0A1Y5XI38"/>
<protein>
    <submittedName>
        <fullName evidence="2">Uncharacterized protein</fullName>
    </submittedName>
</protein>
<keyword evidence="3" id="KW-1185">Reference proteome</keyword>
<evidence type="ECO:0000256" key="1">
    <source>
        <dbReference type="SAM" id="MobiDB-lite"/>
    </source>
</evidence>